<dbReference type="InterPro" id="IPR037217">
    <property type="entry name" value="Trp/Indoleamine_2_3_dOase-like"/>
</dbReference>
<comment type="caution">
    <text evidence="1">The sequence shown here is derived from an EMBL/GenBank/DDBJ whole genome shotgun (WGS) entry which is preliminary data.</text>
</comment>
<protein>
    <submittedName>
        <fullName evidence="1">Tryptophan 2,3-dioxygenase family protein</fullName>
    </submittedName>
</protein>
<evidence type="ECO:0000313" key="1">
    <source>
        <dbReference type="EMBL" id="MFC4699230.1"/>
    </source>
</evidence>
<dbReference type="Proteomes" id="UP001595897">
    <property type="component" value="Unassembled WGS sequence"/>
</dbReference>
<reference evidence="2" key="1">
    <citation type="journal article" date="2019" name="Int. J. Syst. Evol. Microbiol.">
        <title>The Global Catalogue of Microorganisms (GCM) 10K type strain sequencing project: providing services to taxonomists for standard genome sequencing and annotation.</title>
        <authorList>
            <consortium name="The Broad Institute Genomics Platform"/>
            <consortium name="The Broad Institute Genome Sequencing Center for Infectious Disease"/>
            <person name="Wu L."/>
            <person name="Ma J."/>
        </authorList>
    </citation>
    <scope>NUCLEOTIDE SEQUENCE [LARGE SCALE GENOMIC DNA]</scope>
    <source>
        <strain evidence="2">KACC 12507</strain>
    </source>
</reference>
<sequence length="257" mass="30307">MSKQTTSHDNDAMRQKYYAMIENPDMLDYGVYLKCDKLLSCQKPLAELSTSDELQFQIVHQVEELWMKLMTFTLVEIIEYMRKRQSHRVITLFSRVHRIQRMMIDQLGVLETMSPKEYQQIRLQLGNGSGQESPGFRMLLKLPNDLWQAFEESYLENGAISIDSIYDEQYTHDEKYAIAEALIEYDELFQLFRWRHLFLIHRSIGLGSDSLKGRPVDLLQQGARKRFFPQLWDIRCTMTDRWGSEYGKVRPSISGKS</sequence>
<accession>A0ABV9LTQ7</accession>
<proteinExistence type="predicted"/>
<dbReference type="Gene3D" id="1.20.58.480">
    <property type="match status" value="2"/>
</dbReference>
<dbReference type="SUPFAM" id="SSF140959">
    <property type="entry name" value="Indolic compounds 2,3-dioxygenase-like"/>
    <property type="match status" value="1"/>
</dbReference>
<dbReference type="Pfam" id="PF03301">
    <property type="entry name" value="Trp_dioxygenase"/>
    <property type="match status" value="1"/>
</dbReference>
<dbReference type="PANTHER" id="PTHR10138">
    <property type="entry name" value="TRYPTOPHAN 2,3-DIOXYGENASE"/>
    <property type="match status" value="1"/>
</dbReference>
<organism evidence="1 2">
    <name type="scientific">Glaciecola siphonariae</name>
    <dbReference type="NCBI Taxonomy" id="521012"/>
    <lineage>
        <taxon>Bacteria</taxon>
        <taxon>Pseudomonadati</taxon>
        <taxon>Pseudomonadota</taxon>
        <taxon>Gammaproteobacteria</taxon>
        <taxon>Alteromonadales</taxon>
        <taxon>Alteromonadaceae</taxon>
        <taxon>Glaciecola</taxon>
    </lineage>
</organism>
<dbReference type="InterPro" id="IPR004981">
    <property type="entry name" value="Trp_2_3_dOase"/>
</dbReference>
<name>A0ABV9LTQ7_9ALTE</name>
<dbReference type="PANTHER" id="PTHR10138:SF0">
    <property type="entry name" value="TRYPTOPHAN 2,3-DIOXYGENASE"/>
    <property type="match status" value="1"/>
</dbReference>
<dbReference type="RefSeq" id="WP_382405984.1">
    <property type="nucleotide sequence ID" value="NZ_JBHSGU010000002.1"/>
</dbReference>
<gene>
    <name evidence="1" type="ORF">ACFO4O_03545</name>
</gene>
<keyword evidence="2" id="KW-1185">Reference proteome</keyword>
<evidence type="ECO:0000313" key="2">
    <source>
        <dbReference type="Proteomes" id="UP001595897"/>
    </source>
</evidence>
<dbReference type="EMBL" id="JBHSGU010000002">
    <property type="protein sequence ID" value="MFC4699230.1"/>
    <property type="molecule type" value="Genomic_DNA"/>
</dbReference>